<feature type="domain" description="Radical SAM core" evidence="5">
    <location>
        <begin position="87"/>
        <end position="329"/>
    </location>
</feature>
<dbReference type="EMBL" id="BAABFO010000008">
    <property type="protein sequence ID" value="GAA4331743.1"/>
    <property type="molecule type" value="Genomic_DNA"/>
</dbReference>
<dbReference type="InterPro" id="IPR007197">
    <property type="entry name" value="rSAM"/>
</dbReference>
<dbReference type="PANTHER" id="PTHR43432">
    <property type="entry name" value="SLR0285 PROTEIN"/>
    <property type="match status" value="1"/>
</dbReference>
<accession>A0ABP8GYB2</accession>
<keyword evidence="2" id="KW-0408">Iron</keyword>
<dbReference type="SUPFAM" id="SSF102114">
    <property type="entry name" value="Radical SAM enzymes"/>
    <property type="match status" value="1"/>
</dbReference>
<evidence type="ECO:0000313" key="7">
    <source>
        <dbReference type="Proteomes" id="UP001501671"/>
    </source>
</evidence>
<name>A0ABP8GYB2_9BURK</name>
<evidence type="ECO:0000256" key="1">
    <source>
        <dbReference type="ARBA" id="ARBA00022723"/>
    </source>
</evidence>
<evidence type="ECO:0000256" key="3">
    <source>
        <dbReference type="ARBA" id="ARBA00023014"/>
    </source>
</evidence>
<protein>
    <submittedName>
        <fullName evidence="6">PA0069 family radical SAM protein</fullName>
    </submittedName>
</protein>
<evidence type="ECO:0000259" key="5">
    <source>
        <dbReference type="PROSITE" id="PS51918"/>
    </source>
</evidence>
<sequence length="390" mass="43286">MVSDFSDPFPSDDVPAVPDDEAAAPAAARRGRGAVGNVAHRFDTDSRRAIDDGWQGGGPEPEFEPPPLRTTVAVERARRIMSRNDSPDIPFDRSINPYRGCEHGCVYCFARPTHAYLGLSPGLDFETRLVAKANAVEALRAELSRPGYRVDVLSLGAATDVYQPIEREWKLTRGLLELLLETGHPLSIVTKGATVERDLDLFARLAARRLLAVYLTITTLDAAVARKLEPRAAAPWRRLEAIRALSAAGVPVGVSVAPVIPFITDDQLERVLEAAREAGAQAAFYTVLRLPWEVEPVFTNWLEAHYPDRKARVMHCIESLRGGRHNDPRFGTRMRGEGIWADLIRQRFARAVRAAGYSQQRIELDTTQFVPPRRDVKRRADGDAPQLALF</sequence>
<dbReference type="Proteomes" id="UP001501671">
    <property type="component" value="Unassembled WGS sequence"/>
</dbReference>
<dbReference type="Pfam" id="PF04055">
    <property type="entry name" value="Radical_SAM"/>
    <property type="match status" value="1"/>
</dbReference>
<comment type="caution">
    <text evidence="6">The sequence shown here is derived from an EMBL/GenBank/DDBJ whole genome shotgun (WGS) entry which is preliminary data.</text>
</comment>
<evidence type="ECO:0000313" key="6">
    <source>
        <dbReference type="EMBL" id="GAA4331743.1"/>
    </source>
</evidence>
<keyword evidence="1" id="KW-0479">Metal-binding</keyword>
<dbReference type="InterPro" id="IPR006638">
    <property type="entry name" value="Elp3/MiaA/NifB-like_rSAM"/>
</dbReference>
<reference evidence="7" key="1">
    <citation type="journal article" date="2019" name="Int. J. Syst. Evol. Microbiol.">
        <title>The Global Catalogue of Microorganisms (GCM) 10K type strain sequencing project: providing services to taxonomists for standard genome sequencing and annotation.</title>
        <authorList>
            <consortium name="The Broad Institute Genomics Platform"/>
            <consortium name="The Broad Institute Genome Sequencing Center for Infectious Disease"/>
            <person name="Wu L."/>
            <person name="Ma J."/>
        </authorList>
    </citation>
    <scope>NUCLEOTIDE SEQUENCE [LARGE SCALE GENOMIC DNA]</scope>
    <source>
        <strain evidence="7">JCM 17666</strain>
    </source>
</reference>
<feature type="compositionally biased region" description="Basic and acidic residues" evidence="4">
    <location>
        <begin position="40"/>
        <end position="51"/>
    </location>
</feature>
<dbReference type="PROSITE" id="PS51918">
    <property type="entry name" value="RADICAL_SAM"/>
    <property type="match status" value="1"/>
</dbReference>
<dbReference type="SMART" id="SM00729">
    <property type="entry name" value="Elp3"/>
    <property type="match status" value="1"/>
</dbReference>
<evidence type="ECO:0000256" key="2">
    <source>
        <dbReference type="ARBA" id="ARBA00023004"/>
    </source>
</evidence>
<feature type="region of interest" description="Disordered" evidence="4">
    <location>
        <begin position="1"/>
        <end position="67"/>
    </location>
</feature>
<keyword evidence="7" id="KW-1185">Reference proteome</keyword>
<dbReference type="InterPro" id="IPR040086">
    <property type="entry name" value="MJ0683-like"/>
</dbReference>
<keyword evidence="3" id="KW-0411">Iron-sulfur</keyword>
<organism evidence="6 7">
    <name type="scientific">Pigmentiphaga soli</name>
    <dbReference type="NCBI Taxonomy" id="1007095"/>
    <lineage>
        <taxon>Bacteria</taxon>
        <taxon>Pseudomonadati</taxon>
        <taxon>Pseudomonadota</taxon>
        <taxon>Betaproteobacteria</taxon>
        <taxon>Burkholderiales</taxon>
        <taxon>Alcaligenaceae</taxon>
        <taxon>Pigmentiphaga</taxon>
    </lineage>
</organism>
<feature type="compositionally biased region" description="Low complexity" evidence="4">
    <location>
        <begin position="1"/>
        <end position="28"/>
    </location>
</feature>
<dbReference type="NCBIfam" id="NF033668">
    <property type="entry name" value="rSAM_PA0069"/>
    <property type="match status" value="1"/>
</dbReference>
<dbReference type="InterPro" id="IPR058240">
    <property type="entry name" value="rSAM_sf"/>
</dbReference>
<gene>
    <name evidence="6" type="ORF">GCM10023144_20800</name>
</gene>
<dbReference type="Gene3D" id="3.80.30.30">
    <property type="match status" value="1"/>
</dbReference>
<dbReference type="SFLD" id="SFLDS00029">
    <property type="entry name" value="Radical_SAM"/>
    <property type="match status" value="1"/>
</dbReference>
<dbReference type="CDD" id="cd01335">
    <property type="entry name" value="Radical_SAM"/>
    <property type="match status" value="1"/>
</dbReference>
<dbReference type="SFLD" id="SFLDG01084">
    <property type="entry name" value="Uncharacterised_Radical_SAM_Su"/>
    <property type="match status" value="1"/>
</dbReference>
<proteinExistence type="predicted"/>
<dbReference type="PANTHER" id="PTHR43432:SF3">
    <property type="entry name" value="SLR0285 PROTEIN"/>
    <property type="match status" value="1"/>
</dbReference>
<evidence type="ECO:0000256" key="4">
    <source>
        <dbReference type="SAM" id="MobiDB-lite"/>
    </source>
</evidence>